<name>A0AAP9XYH1_BURGL</name>
<dbReference type="Gene3D" id="3.40.630.30">
    <property type="match status" value="1"/>
</dbReference>
<dbReference type="RefSeq" id="WP_015878212.1">
    <property type="nucleotide sequence ID" value="NZ_CP033642.1"/>
</dbReference>
<accession>A0AAP9XYH1</accession>
<evidence type="ECO:0000313" key="3">
    <source>
        <dbReference type="Proteomes" id="UP000594892"/>
    </source>
</evidence>
<dbReference type="PANTHER" id="PTHR43617:SF22">
    <property type="entry name" value="L-AMINO ACID N-ACETYLTRANSFERASE AAAT"/>
    <property type="match status" value="1"/>
</dbReference>
<evidence type="ECO:0000259" key="1">
    <source>
        <dbReference type="PROSITE" id="PS51186"/>
    </source>
</evidence>
<dbReference type="AlphaFoldDB" id="A0AAP9XYH1"/>
<reference evidence="2 3" key="1">
    <citation type="submission" date="2020-12" db="EMBL/GenBank/DDBJ databases">
        <title>FDA dAtabase for Regulatory Grade micrObial Sequences (FDA-ARGOS): Supporting development and validation of Infectious Disease Dx tests.</title>
        <authorList>
            <person name="Minogue T."/>
            <person name="Wolcott M."/>
            <person name="Wasieloski L."/>
            <person name="Aguilar W."/>
            <person name="Moore D."/>
            <person name="Jaissle J."/>
            <person name="Tallon L."/>
            <person name="Sadzewicz L."/>
            <person name="Zhao X."/>
            <person name="Boylan J."/>
            <person name="Ott S."/>
            <person name="Bowen H."/>
            <person name="Vavikolanu K."/>
            <person name="Mehta A."/>
            <person name="Aluvathingal J."/>
            <person name="Nadendla S."/>
            <person name="Yan Y."/>
            <person name="Sichtig H."/>
        </authorList>
    </citation>
    <scope>NUCLEOTIDE SEQUENCE [LARGE SCALE GENOMIC DNA]</scope>
    <source>
        <strain evidence="2 3">FDAARGOS_949</strain>
    </source>
</reference>
<dbReference type="PANTHER" id="PTHR43617">
    <property type="entry name" value="L-AMINO ACID N-ACETYLTRANSFERASE"/>
    <property type="match status" value="1"/>
</dbReference>
<dbReference type="SUPFAM" id="SSF55729">
    <property type="entry name" value="Acyl-CoA N-acyltransferases (Nat)"/>
    <property type="match status" value="1"/>
</dbReference>
<dbReference type="InterPro" id="IPR016181">
    <property type="entry name" value="Acyl_CoA_acyltransferase"/>
</dbReference>
<sequence>MSEAPLAAPAGPGGGAGAAAALIVRPYESADAAAIAAIHQQPQALRNTLAMPFRAPESIAAWHAPLERGTAGGFALCAVAGGEVVGHLALFVQPAPRAHAAGFGIAVHDAHAGRGIGARLMREMLAAADGALGLRRIELTVFDDNQRAIALYARFGFVVEARQRAFAVRDGELADALSMARVSGAPPLAPASR</sequence>
<dbReference type="GO" id="GO:0016747">
    <property type="term" value="F:acyltransferase activity, transferring groups other than amino-acyl groups"/>
    <property type="evidence" value="ECO:0007669"/>
    <property type="project" value="InterPro"/>
</dbReference>
<proteinExistence type="predicted"/>
<dbReference type="PROSITE" id="PS51186">
    <property type="entry name" value="GNAT"/>
    <property type="match status" value="1"/>
</dbReference>
<dbReference type="GeneID" id="45693750"/>
<organism evidence="2 3">
    <name type="scientific">Burkholderia glumae</name>
    <name type="common">Pseudomonas glumae</name>
    <dbReference type="NCBI Taxonomy" id="337"/>
    <lineage>
        <taxon>Bacteria</taxon>
        <taxon>Pseudomonadati</taxon>
        <taxon>Pseudomonadota</taxon>
        <taxon>Betaproteobacteria</taxon>
        <taxon>Burkholderiales</taxon>
        <taxon>Burkholderiaceae</taxon>
        <taxon>Burkholderia</taxon>
    </lineage>
</organism>
<evidence type="ECO:0000313" key="2">
    <source>
        <dbReference type="EMBL" id="QPQ91086.1"/>
    </source>
</evidence>
<dbReference type="CDD" id="cd04301">
    <property type="entry name" value="NAT_SF"/>
    <property type="match status" value="1"/>
</dbReference>
<gene>
    <name evidence="2" type="ORF">I6H06_05000</name>
</gene>
<dbReference type="InterPro" id="IPR000182">
    <property type="entry name" value="GNAT_dom"/>
</dbReference>
<dbReference type="EMBL" id="CP065600">
    <property type="protein sequence ID" value="QPQ91086.1"/>
    <property type="molecule type" value="Genomic_DNA"/>
</dbReference>
<dbReference type="Pfam" id="PF00583">
    <property type="entry name" value="Acetyltransf_1"/>
    <property type="match status" value="1"/>
</dbReference>
<feature type="domain" description="N-acetyltransferase" evidence="1">
    <location>
        <begin position="22"/>
        <end position="180"/>
    </location>
</feature>
<protein>
    <submittedName>
        <fullName evidence="2">GNAT family N-acetyltransferase</fullName>
    </submittedName>
</protein>
<dbReference type="Proteomes" id="UP000594892">
    <property type="component" value="Chromosome 1"/>
</dbReference>
<dbReference type="InterPro" id="IPR050276">
    <property type="entry name" value="MshD_Acetyltransferase"/>
</dbReference>